<name>A0A9P3LBB4_9APHY</name>
<protein>
    <submittedName>
        <fullName evidence="1">Uncharacterized protein</fullName>
    </submittedName>
</protein>
<dbReference type="Proteomes" id="UP000703269">
    <property type="component" value="Unassembled WGS sequence"/>
</dbReference>
<sequence>MTATAPPEAVSDAGQRSVPRWFGPWPFNRSRIAVQLTIGGNCSVLTRPKIHGTAQPYDLDQSSEQSDTEPQARVLIDRHDSSGESCIVFRPMGYPTRRRHAFRNVLISCNDETPEGTTLRVALRI</sequence>
<comment type="caution">
    <text evidence="1">The sequence shown here is derived from an EMBL/GenBank/DDBJ whole genome shotgun (WGS) entry which is preliminary data.</text>
</comment>
<accession>A0A9P3LBB4</accession>
<dbReference type="EMBL" id="BPQB01000009">
    <property type="protein sequence ID" value="GJE88389.1"/>
    <property type="molecule type" value="Genomic_DNA"/>
</dbReference>
<gene>
    <name evidence="1" type="ORF">PsYK624_044720</name>
</gene>
<keyword evidence="2" id="KW-1185">Reference proteome</keyword>
<reference evidence="1 2" key="1">
    <citation type="submission" date="2021-08" db="EMBL/GenBank/DDBJ databases">
        <title>Draft Genome Sequence of Phanerochaete sordida strain YK-624.</title>
        <authorList>
            <person name="Mori T."/>
            <person name="Dohra H."/>
            <person name="Suzuki T."/>
            <person name="Kawagishi H."/>
            <person name="Hirai H."/>
        </authorList>
    </citation>
    <scope>NUCLEOTIDE SEQUENCE [LARGE SCALE GENOMIC DNA]</scope>
    <source>
        <strain evidence="1 2">YK-624</strain>
    </source>
</reference>
<proteinExistence type="predicted"/>
<organism evidence="1 2">
    <name type="scientific">Phanerochaete sordida</name>
    <dbReference type="NCBI Taxonomy" id="48140"/>
    <lineage>
        <taxon>Eukaryota</taxon>
        <taxon>Fungi</taxon>
        <taxon>Dikarya</taxon>
        <taxon>Basidiomycota</taxon>
        <taxon>Agaricomycotina</taxon>
        <taxon>Agaricomycetes</taxon>
        <taxon>Polyporales</taxon>
        <taxon>Phanerochaetaceae</taxon>
        <taxon>Phanerochaete</taxon>
    </lineage>
</organism>
<evidence type="ECO:0000313" key="2">
    <source>
        <dbReference type="Proteomes" id="UP000703269"/>
    </source>
</evidence>
<dbReference type="AlphaFoldDB" id="A0A9P3LBB4"/>
<evidence type="ECO:0000313" key="1">
    <source>
        <dbReference type="EMBL" id="GJE88389.1"/>
    </source>
</evidence>